<evidence type="ECO:0000259" key="1">
    <source>
        <dbReference type="Pfam" id="PF13946"/>
    </source>
</evidence>
<dbReference type="OrthoDB" id="480426at2"/>
<keyword evidence="3" id="KW-1185">Reference proteome</keyword>
<accession>A0A556AKP8</accession>
<dbReference type="PRINTS" id="PR00313">
    <property type="entry name" value="CABNDNGRPT"/>
</dbReference>
<dbReference type="InterPro" id="IPR025282">
    <property type="entry name" value="DUF4214"/>
</dbReference>
<comment type="caution">
    <text evidence="2">The sequence shown here is derived from an EMBL/GenBank/DDBJ whole genome shotgun (WGS) entry which is preliminary data.</text>
</comment>
<reference evidence="2 3" key="1">
    <citation type="submission" date="2019-07" db="EMBL/GenBank/DDBJ databases">
        <title>Qingshengfaniella alkalisoli gen. nov., sp. nov., isolated from saline soil.</title>
        <authorList>
            <person name="Xu L."/>
            <person name="Huang X.-X."/>
            <person name="Sun J.-Q."/>
        </authorList>
    </citation>
    <scope>NUCLEOTIDE SEQUENCE [LARGE SCALE GENOMIC DNA]</scope>
    <source>
        <strain evidence="2 3">DSM 27279</strain>
    </source>
</reference>
<feature type="domain" description="DUF4214" evidence="1">
    <location>
        <begin position="77"/>
        <end position="125"/>
    </location>
</feature>
<evidence type="ECO:0000313" key="2">
    <source>
        <dbReference type="EMBL" id="TSH93453.1"/>
    </source>
</evidence>
<name>A0A556AKP8_9BURK</name>
<evidence type="ECO:0000313" key="3">
    <source>
        <dbReference type="Proteomes" id="UP000318405"/>
    </source>
</evidence>
<protein>
    <submittedName>
        <fullName evidence="2">DUF4214 domain-containing protein</fullName>
    </submittedName>
</protein>
<dbReference type="Proteomes" id="UP000318405">
    <property type="component" value="Unassembled WGS sequence"/>
</dbReference>
<dbReference type="AlphaFoldDB" id="A0A556AKP8"/>
<dbReference type="RefSeq" id="WP_143948972.1">
    <property type="nucleotide sequence ID" value="NZ_BAABMB010000006.1"/>
</dbReference>
<sequence length="837" mass="87509">MATIGIEEAREEVAGLFLAYMGRAPEYQAMSYYVGRLQTLAAEQGDGDDALDHAYLALSAEIYVSAQANGEIPSEVNSTNNEYVTWIYENVLGRAPDEEGLEYWVTQLDNGTFGREDLLAVIIRSVQDQDPGSRDAMFFSNRLEVALEFAKFENSNPHILPTLGTNAAQILAGVNEDPASVDAALELLYSATGGGQSFNLTIGVDNLVGTSGDDTFTALPVNASNSQPATTLGRFDSIDGGAGRDTLNIVTDEDGNNAVQQGSVKNIEVVNIYNNGSIFANTDGVVDASKFVGVEEIWQHNDATIVANVGDDVTVGFRDIEKVLGGEEFGIAVAGVLTAENTTATTIAFDNFGTTLDTGEDGPDIGLRVGVAIAAGESLNEVNLTGSLGGAEGEAAWLVFGAVTGSETETFTLNTEIDTVLLAALGENVTTIDASGSTGDLIYIHGLLDALDALGEDGSVTDQLAGALGAMLGDYMDTPSDLGDYRPAFIGGAGDDIIIAADVRLTDSIDGGEGDNSLVLLTQEEEFQTENYDALDGLQNIQNLALLVTAEDFTLDATRLTGFEGLAISSLSGSFVEVQGLAADQALVLANPIALLEDASGVLGLEALLNFPSYMELQLTDAAADVTLGIDGSIYVNAWAGEEDDETETYTGVGATGGTLTVVGGVAVPATEDGQAPSVFQYSNDSSKFSTIDVSDYQGYFDLFDMSATVAETVTLGEGSEDSIFIVVGDGEETLSSSTFGLMDVIEDFDAAEDDLYVDTELDFSLFTFTGTPGSLNAAFSAAAAADASSTGIVLFQFDGDTYLYHNSTGGGYDTDDFAIKLVGLFSLDDLDLAAPV</sequence>
<proteinExistence type="predicted"/>
<organism evidence="2 3">
    <name type="scientific">Verticiella sediminum</name>
    <dbReference type="NCBI Taxonomy" id="1247510"/>
    <lineage>
        <taxon>Bacteria</taxon>
        <taxon>Pseudomonadati</taxon>
        <taxon>Pseudomonadota</taxon>
        <taxon>Betaproteobacteria</taxon>
        <taxon>Burkholderiales</taxon>
        <taxon>Alcaligenaceae</taxon>
        <taxon>Verticiella</taxon>
    </lineage>
</organism>
<gene>
    <name evidence="2" type="ORF">FOZ76_14455</name>
</gene>
<dbReference type="Pfam" id="PF13946">
    <property type="entry name" value="DUF4214"/>
    <property type="match status" value="1"/>
</dbReference>
<dbReference type="EMBL" id="VLTJ01000028">
    <property type="protein sequence ID" value="TSH93453.1"/>
    <property type="molecule type" value="Genomic_DNA"/>
</dbReference>